<dbReference type="NCBIfam" id="TIGR00229">
    <property type="entry name" value="sensory_box"/>
    <property type="match status" value="1"/>
</dbReference>
<keyword evidence="1" id="KW-0597">Phosphoprotein</keyword>
<feature type="domain" description="PAC" evidence="4">
    <location>
        <begin position="230"/>
        <end position="295"/>
    </location>
</feature>
<dbReference type="CDD" id="cd01949">
    <property type="entry name" value="GGDEF"/>
    <property type="match status" value="1"/>
</dbReference>
<feature type="domain" description="Response regulatory" evidence="2">
    <location>
        <begin position="23"/>
        <end position="137"/>
    </location>
</feature>
<dbReference type="Gene3D" id="3.20.20.450">
    <property type="entry name" value="EAL domain"/>
    <property type="match status" value="1"/>
</dbReference>
<dbReference type="Proteomes" id="UP000185911">
    <property type="component" value="Unassembled WGS sequence"/>
</dbReference>
<dbReference type="InterPro" id="IPR029787">
    <property type="entry name" value="Nucleotide_cyclase"/>
</dbReference>
<dbReference type="InterPro" id="IPR013767">
    <property type="entry name" value="PAS_fold"/>
</dbReference>
<dbReference type="STRING" id="81479.RA876_07985"/>
<accession>A0A1Q8YEZ2</accession>
<evidence type="ECO:0000259" key="3">
    <source>
        <dbReference type="PROSITE" id="PS50112"/>
    </source>
</evidence>
<dbReference type="Gene3D" id="3.30.450.20">
    <property type="entry name" value="PAS domain"/>
    <property type="match status" value="1"/>
</dbReference>
<dbReference type="PANTHER" id="PTHR44757:SF2">
    <property type="entry name" value="BIOFILM ARCHITECTURE MAINTENANCE PROTEIN MBAA"/>
    <property type="match status" value="1"/>
</dbReference>
<dbReference type="Gene3D" id="3.30.70.270">
    <property type="match status" value="1"/>
</dbReference>
<dbReference type="SMART" id="SM00448">
    <property type="entry name" value="REC"/>
    <property type="match status" value="1"/>
</dbReference>
<dbReference type="PROSITE" id="PS50887">
    <property type="entry name" value="GGDEF"/>
    <property type="match status" value="1"/>
</dbReference>
<evidence type="ECO:0000259" key="4">
    <source>
        <dbReference type="PROSITE" id="PS50113"/>
    </source>
</evidence>
<dbReference type="Pfam" id="PF00989">
    <property type="entry name" value="PAS"/>
    <property type="match status" value="1"/>
</dbReference>
<dbReference type="InterPro" id="IPR043128">
    <property type="entry name" value="Rev_trsase/Diguanyl_cyclase"/>
</dbReference>
<feature type="domain" description="EAL" evidence="5">
    <location>
        <begin position="469"/>
        <end position="723"/>
    </location>
</feature>
<keyword evidence="8" id="KW-1185">Reference proteome</keyword>
<comment type="caution">
    <text evidence="7">The sequence shown here is derived from an EMBL/GenBank/DDBJ whole genome shotgun (WGS) entry which is preliminary data.</text>
</comment>
<evidence type="ECO:0000259" key="5">
    <source>
        <dbReference type="PROSITE" id="PS50883"/>
    </source>
</evidence>
<dbReference type="Gene3D" id="3.40.50.2300">
    <property type="match status" value="1"/>
</dbReference>
<dbReference type="PROSITE" id="PS50112">
    <property type="entry name" value="PAS"/>
    <property type="match status" value="1"/>
</dbReference>
<dbReference type="SMART" id="SM00267">
    <property type="entry name" value="GGDEF"/>
    <property type="match status" value="1"/>
</dbReference>
<dbReference type="InterPro" id="IPR011006">
    <property type="entry name" value="CheY-like_superfamily"/>
</dbReference>
<dbReference type="Pfam" id="PF00563">
    <property type="entry name" value="EAL"/>
    <property type="match status" value="1"/>
</dbReference>
<protein>
    <submittedName>
        <fullName evidence="7">Response regulator receiver modulated diguanylate cyclase/phosphodiesterase with PAS/PAC sensor</fullName>
    </submittedName>
</protein>
<dbReference type="GO" id="GO:0000160">
    <property type="term" value="P:phosphorelay signal transduction system"/>
    <property type="evidence" value="ECO:0007669"/>
    <property type="project" value="InterPro"/>
</dbReference>
<feature type="domain" description="PAS" evidence="3">
    <location>
        <begin position="156"/>
        <end position="226"/>
    </location>
</feature>
<feature type="domain" description="GGDEF" evidence="6">
    <location>
        <begin position="327"/>
        <end position="460"/>
    </location>
</feature>
<dbReference type="SUPFAM" id="SSF52172">
    <property type="entry name" value="CheY-like"/>
    <property type="match status" value="1"/>
</dbReference>
<name>A0A1Q8YEZ2_9BURK</name>
<feature type="modified residue" description="4-aspartylphosphate" evidence="1">
    <location>
        <position position="72"/>
    </location>
</feature>
<dbReference type="SMART" id="SM00091">
    <property type="entry name" value="PAS"/>
    <property type="match status" value="1"/>
</dbReference>
<dbReference type="InterPro" id="IPR052155">
    <property type="entry name" value="Biofilm_reg_signaling"/>
</dbReference>
<dbReference type="InterPro" id="IPR000160">
    <property type="entry name" value="GGDEF_dom"/>
</dbReference>
<evidence type="ECO:0000259" key="6">
    <source>
        <dbReference type="PROSITE" id="PS50887"/>
    </source>
</evidence>
<dbReference type="Pfam" id="PF00990">
    <property type="entry name" value="GGDEF"/>
    <property type="match status" value="1"/>
</dbReference>
<dbReference type="InterPro" id="IPR000700">
    <property type="entry name" value="PAS-assoc_C"/>
</dbReference>
<dbReference type="PANTHER" id="PTHR44757">
    <property type="entry name" value="DIGUANYLATE CYCLASE DGCP"/>
    <property type="match status" value="1"/>
</dbReference>
<evidence type="ECO:0000259" key="2">
    <source>
        <dbReference type="PROSITE" id="PS50110"/>
    </source>
</evidence>
<dbReference type="InterPro" id="IPR035965">
    <property type="entry name" value="PAS-like_dom_sf"/>
</dbReference>
<dbReference type="CDD" id="cd01948">
    <property type="entry name" value="EAL"/>
    <property type="match status" value="1"/>
</dbReference>
<dbReference type="CDD" id="cd00130">
    <property type="entry name" value="PAS"/>
    <property type="match status" value="1"/>
</dbReference>
<dbReference type="SMART" id="SM00052">
    <property type="entry name" value="EAL"/>
    <property type="match status" value="1"/>
</dbReference>
<proteinExistence type="predicted"/>
<dbReference type="InterPro" id="IPR035919">
    <property type="entry name" value="EAL_sf"/>
</dbReference>
<dbReference type="Pfam" id="PF00072">
    <property type="entry name" value="Response_reg"/>
    <property type="match status" value="1"/>
</dbReference>
<gene>
    <name evidence="7" type="ORF">BLL52_2781</name>
</gene>
<dbReference type="NCBIfam" id="TIGR00254">
    <property type="entry name" value="GGDEF"/>
    <property type="match status" value="1"/>
</dbReference>
<dbReference type="InterPro" id="IPR000014">
    <property type="entry name" value="PAS"/>
</dbReference>
<dbReference type="SUPFAM" id="SSF141868">
    <property type="entry name" value="EAL domain-like"/>
    <property type="match status" value="1"/>
</dbReference>
<organism evidence="7 8">
    <name type="scientific">Rhodoferax antarcticus ANT.BR</name>
    <dbReference type="NCBI Taxonomy" id="1111071"/>
    <lineage>
        <taxon>Bacteria</taxon>
        <taxon>Pseudomonadati</taxon>
        <taxon>Pseudomonadota</taxon>
        <taxon>Betaproteobacteria</taxon>
        <taxon>Burkholderiales</taxon>
        <taxon>Comamonadaceae</taxon>
        <taxon>Rhodoferax</taxon>
    </lineage>
</organism>
<dbReference type="EMBL" id="MSYM01000013">
    <property type="protein sequence ID" value="OLP06545.1"/>
    <property type="molecule type" value="Genomic_DNA"/>
</dbReference>
<evidence type="ECO:0000256" key="1">
    <source>
        <dbReference type="PROSITE-ProRule" id="PRU00169"/>
    </source>
</evidence>
<evidence type="ECO:0000313" key="8">
    <source>
        <dbReference type="Proteomes" id="UP000185911"/>
    </source>
</evidence>
<dbReference type="InterPro" id="IPR001633">
    <property type="entry name" value="EAL_dom"/>
</dbReference>
<dbReference type="PROSITE" id="PS50883">
    <property type="entry name" value="EAL"/>
    <property type="match status" value="1"/>
</dbReference>
<dbReference type="InterPro" id="IPR001789">
    <property type="entry name" value="Sig_transdc_resp-reg_receiver"/>
</dbReference>
<dbReference type="AlphaFoldDB" id="A0A1Q8YEZ2"/>
<dbReference type="PROSITE" id="PS50113">
    <property type="entry name" value="PAC"/>
    <property type="match status" value="1"/>
</dbReference>
<sequence length="733" mass="82505">MQLDFALGTRGPQAPHIPHQTPRLLLVDDEPRLLESLCELLKNRGFTLTTAKNGTEAISRLSSGPFDLVILDLRMPEVTGHDVMDYMNVHQIDANVIITSGDSGIEAAIGALRRGAYDYLRKPYPREELLKAVQNALQQRRLTAENKLIADQLESSERIYRYLVDSSPDIIFTLDHLGTVTFVNHRIQALLGFRAEELIGRHYAELVHSRDLERANYVFSDGQQHQRWSRNLELRLKSNHVGDQGRVFSVELMSVPLATQIMPAEGFAQSQEHLGIYGVARDITERKRADELIAYQAYYDVLTDLPNRVLFKDRLSLALLQAKRKKGGLAVMFVDLDRFKVINDSLGHQLGDVLLQQASARLKSCLRHSDTLSRFGADEFNVVLPELDTVQDPTRVAQAFLDALRAPFELGGQIIHITASIGVAVYPKDGESVDDLIRNADLAMHAKKSQGRNGYKFFELSMLNQSFEQISVESGLRLALSLGELEMYYQPQVDVKTGRVMGAEALMRWNHPQRGFLGAGAFLPFAEESGLIIAMSDWMLEAVCHDLLAWNTLGDERPYLSINISPHYLDRGDFYDKLKSTLERYQIAPSQLEVEVTENICIRNPQAAIEQLHKLCQLGVRVAIDDFGTGYSSLAYLHRFPIHVLKIDRSFVMPIEDDSQQFPVVLAIISIAKGLGLKLVAEGVETEVQKRYLEQAGCQTFQGYYYHRPMQQSALMSLLGSQTASLNERARPQ</sequence>
<dbReference type="PROSITE" id="PS50110">
    <property type="entry name" value="RESPONSE_REGULATORY"/>
    <property type="match status" value="1"/>
</dbReference>
<dbReference type="SUPFAM" id="SSF55785">
    <property type="entry name" value="PYP-like sensor domain (PAS domain)"/>
    <property type="match status" value="1"/>
</dbReference>
<evidence type="ECO:0000313" key="7">
    <source>
        <dbReference type="EMBL" id="OLP06545.1"/>
    </source>
</evidence>
<dbReference type="GO" id="GO:0006355">
    <property type="term" value="P:regulation of DNA-templated transcription"/>
    <property type="evidence" value="ECO:0007669"/>
    <property type="project" value="InterPro"/>
</dbReference>
<reference evidence="7 8" key="1">
    <citation type="submission" date="2017-01" db="EMBL/GenBank/DDBJ databases">
        <title>Genome sequence of Rhodoferax antarcticus ANT.BR, a psychrophilic purple nonsulfur bacterium from an Antarctic microbial mat.</title>
        <authorList>
            <person name="Baker J."/>
            <person name="Riester C."/>
            <person name="Skinner B."/>
            <person name="Newell A."/>
            <person name="Swingley W."/>
            <person name="Madigan M."/>
            <person name="Jung D."/>
            <person name="Asao M."/>
            <person name="Chen M."/>
            <person name="Loughlin P."/>
            <person name="Pan H."/>
            <person name="Lin S."/>
            <person name="Li N."/>
            <person name="Shaw J."/>
            <person name="Prado M."/>
            <person name="Sherman C."/>
            <person name="Li X."/>
            <person name="Tang J."/>
            <person name="Blankenship R."/>
            <person name="Zhao T."/>
            <person name="Touchman J."/>
            <person name="Sattley M."/>
        </authorList>
    </citation>
    <scope>NUCLEOTIDE SEQUENCE [LARGE SCALE GENOMIC DNA]</scope>
    <source>
        <strain evidence="7 8">ANT.BR</strain>
    </source>
</reference>
<dbReference type="SUPFAM" id="SSF55073">
    <property type="entry name" value="Nucleotide cyclase"/>
    <property type="match status" value="1"/>
</dbReference>